<comment type="caution">
    <text evidence="1">The sequence shown here is derived from an EMBL/GenBank/DDBJ whole genome shotgun (WGS) entry which is preliminary data.</text>
</comment>
<evidence type="ECO:0000313" key="2">
    <source>
        <dbReference type="Proteomes" id="UP000442334"/>
    </source>
</evidence>
<sequence>FSTVVPGDIKYKDVNGDGTIDSNDQIAIGYSTVAPEIYYSFHLGAEWRGIGFSAMFQGTANYSAVLNTKSMFWPLINNTTLSSHYYENRWTPENLTAKYPRLSSQSNANNYQTNTIWLEDRSFLKLRNVELYYKFPKNLMQKTKILGSAKLYVRGVELLCFDKIDVADPESYGATNPLNKSVVVGLKIGF</sequence>
<protein>
    <submittedName>
        <fullName evidence="1">SusC/RagA family TonB-linked outer membrane protein</fullName>
    </submittedName>
</protein>
<name>A0A7J5GP82_BACUN</name>
<gene>
    <name evidence="1" type="ORF">GAQ34_24230</name>
</gene>
<evidence type="ECO:0000313" key="1">
    <source>
        <dbReference type="EMBL" id="KAB4174792.1"/>
    </source>
</evidence>
<accession>A0A7J5GP82</accession>
<organism evidence="1 2">
    <name type="scientific">Bacteroides uniformis</name>
    <dbReference type="NCBI Taxonomy" id="820"/>
    <lineage>
        <taxon>Bacteria</taxon>
        <taxon>Pseudomonadati</taxon>
        <taxon>Bacteroidota</taxon>
        <taxon>Bacteroidia</taxon>
        <taxon>Bacteroidales</taxon>
        <taxon>Bacteroidaceae</taxon>
        <taxon>Bacteroides</taxon>
    </lineage>
</organism>
<reference evidence="1 2" key="1">
    <citation type="journal article" date="2019" name="Nat. Med.">
        <title>A library of human gut bacterial isolates paired with longitudinal multiomics data enables mechanistic microbiome research.</title>
        <authorList>
            <person name="Poyet M."/>
            <person name="Groussin M."/>
            <person name="Gibbons S.M."/>
            <person name="Avila-Pacheco J."/>
            <person name="Jiang X."/>
            <person name="Kearney S.M."/>
            <person name="Perrotta A.R."/>
            <person name="Berdy B."/>
            <person name="Zhao S."/>
            <person name="Lieberman T.D."/>
            <person name="Swanson P.K."/>
            <person name="Smith M."/>
            <person name="Roesemann S."/>
            <person name="Alexander J.E."/>
            <person name="Rich S.A."/>
            <person name="Livny J."/>
            <person name="Vlamakis H."/>
            <person name="Clish C."/>
            <person name="Bullock K."/>
            <person name="Deik A."/>
            <person name="Scott J."/>
            <person name="Pierce K.A."/>
            <person name="Xavier R.J."/>
            <person name="Alm E.J."/>
        </authorList>
    </citation>
    <scope>NUCLEOTIDE SEQUENCE [LARGE SCALE GENOMIC DNA]</scope>
    <source>
        <strain evidence="1 2">BIOML-A21</strain>
    </source>
</reference>
<proteinExistence type="predicted"/>
<dbReference type="Proteomes" id="UP000442334">
    <property type="component" value="Unassembled WGS sequence"/>
</dbReference>
<dbReference type="EMBL" id="WCUA01000307">
    <property type="protein sequence ID" value="KAB4174792.1"/>
    <property type="molecule type" value="Genomic_DNA"/>
</dbReference>
<dbReference type="AlphaFoldDB" id="A0A7J5GP82"/>
<feature type="non-terminal residue" evidence="1">
    <location>
        <position position="1"/>
    </location>
</feature>